<dbReference type="PATRIC" id="fig|1244531.5.peg.557"/>
<accession>A0A076FAB4</accession>
<dbReference type="PROSITE" id="PS51379">
    <property type="entry name" value="4FE4S_FER_2"/>
    <property type="match status" value="3"/>
</dbReference>
<keyword evidence="6" id="KW-1185">Reference proteome</keyword>
<evidence type="ECO:0000313" key="5">
    <source>
        <dbReference type="EMBL" id="AII14412.1"/>
    </source>
</evidence>
<dbReference type="RefSeq" id="WP_038453455.1">
    <property type="nucleotide sequence ID" value="NZ_CP009043.1"/>
</dbReference>
<evidence type="ECO:0000313" key="6">
    <source>
        <dbReference type="Proteomes" id="UP000028486"/>
    </source>
</evidence>
<evidence type="ECO:0000256" key="2">
    <source>
        <dbReference type="ARBA" id="ARBA00023004"/>
    </source>
</evidence>
<dbReference type="PANTHER" id="PTHR43193">
    <property type="match status" value="1"/>
</dbReference>
<feature type="domain" description="4Fe-4S ferredoxin-type" evidence="4">
    <location>
        <begin position="188"/>
        <end position="216"/>
    </location>
</feature>
<dbReference type="PANTHER" id="PTHR43193:SF2">
    <property type="entry name" value="POLYFERREDOXIN PROTEIN FWDF"/>
    <property type="match status" value="1"/>
</dbReference>
<dbReference type="Proteomes" id="UP000028486">
    <property type="component" value="Chromosome"/>
</dbReference>
<evidence type="ECO:0000256" key="3">
    <source>
        <dbReference type="ARBA" id="ARBA00023014"/>
    </source>
</evidence>
<dbReference type="EMBL" id="CP009043">
    <property type="protein sequence ID" value="AII14412.1"/>
    <property type="molecule type" value="Genomic_DNA"/>
</dbReference>
<dbReference type="Gene3D" id="3.30.70.20">
    <property type="match status" value="2"/>
</dbReference>
<dbReference type="InterPro" id="IPR017900">
    <property type="entry name" value="4Fe4S_Fe_S_CS"/>
</dbReference>
<evidence type="ECO:0000256" key="1">
    <source>
        <dbReference type="ARBA" id="ARBA00022723"/>
    </source>
</evidence>
<keyword evidence="1" id="KW-0479">Metal-binding</keyword>
<dbReference type="InterPro" id="IPR017896">
    <property type="entry name" value="4Fe4S_Fe-S-bd"/>
</dbReference>
<keyword evidence="2" id="KW-0408">Iron</keyword>
<dbReference type="AlphaFoldDB" id="A0A076FAB4"/>
<dbReference type="Pfam" id="PF12838">
    <property type="entry name" value="Fer4_7"/>
    <property type="match status" value="1"/>
</dbReference>
<keyword evidence="5" id="KW-0560">Oxidoreductase</keyword>
<protein>
    <submittedName>
        <fullName evidence="5">Menaquinol dehydrogenase NosGH, periplasmic component NosG</fullName>
        <ecNumber evidence="5">1.7.99.4</ecNumber>
    </submittedName>
</protein>
<gene>
    <name evidence="5" type="primary">nosG</name>
    <name evidence="5" type="ORF">CIG1485E_0547</name>
</gene>
<dbReference type="Pfam" id="PF13237">
    <property type="entry name" value="Fer4_10"/>
    <property type="match status" value="1"/>
</dbReference>
<dbReference type="GO" id="GO:0051536">
    <property type="term" value="F:iron-sulfur cluster binding"/>
    <property type="evidence" value="ECO:0007669"/>
    <property type="project" value="UniProtKB-KW"/>
</dbReference>
<name>A0A076FAB4_9BACT</name>
<dbReference type="eggNOG" id="COG1152">
    <property type="taxonomic scope" value="Bacteria"/>
</dbReference>
<dbReference type="HOGENOM" id="CLU_077329_0_0_7"/>
<dbReference type="InterPro" id="IPR052977">
    <property type="entry name" value="Polyferredoxin-like_ET"/>
</dbReference>
<organism evidence="5 6">
    <name type="scientific">Campylobacter iguaniorum</name>
    <dbReference type="NCBI Taxonomy" id="1244531"/>
    <lineage>
        <taxon>Bacteria</taxon>
        <taxon>Pseudomonadati</taxon>
        <taxon>Campylobacterota</taxon>
        <taxon>Epsilonproteobacteria</taxon>
        <taxon>Campylobacterales</taxon>
        <taxon>Campylobacteraceae</taxon>
        <taxon>Campylobacter</taxon>
    </lineage>
</organism>
<dbReference type="GO" id="GO:0016491">
    <property type="term" value="F:oxidoreductase activity"/>
    <property type="evidence" value="ECO:0007669"/>
    <property type="project" value="UniProtKB-KW"/>
</dbReference>
<dbReference type="OrthoDB" id="9808559at2"/>
<sequence>MTRRDFSIFSIATLATSVAGGFAINKFYDKKPHLRPPGSAKNFESLCIKCGQCVQVCPYHSIELLGVDDGVNIATAFIDPSKRGCYLCDLFPCVLACPSGALDHNTTSIKDVKMGVGVVVNLPSCYANLQKDVQKSDVEHLLERKTFNEREEKAKQIIADNVGKNCSLCVDSCPVSGAISLAQIDGKPAPKFSADCVGCGVCVEVCFAKVIEIAAGKSYDEIYKEN</sequence>
<evidence type="ECO:0000259" key="4">
    <source>
        <dbReference type="PROSITE" id="PS51379"/>
    </source>
</evidence>
<dbReference type="EC" id="1.7.99.4" evidence="5"/>
<dbReference type="STRING" id="1244531.CIG2463D_0547"/>
<dbReference type="PROSITE" id="PS00198">
    <property type="entry name" value="4FE4S_FER_1"/>
    <property type="match status" value="1"/>
</dbReference>
<keyword evidence="3" id="KW-0411">Iron-sulfur</keyword>
<feature type="domain" description="4Fe-4S ferredoxin-type" evidence="4">
    <location>
        <begin position="74"/>
        <end position="107"/>
    </location>
</feature>
<dbReference type="KEGG" id="caj:CIG1485E_0547"/>
<feature type="domain" description="4Fe-4S ferredoxin-type" evidence="4">
    <location>
        <begin position="38"/>
        <end position="67"/>
    </location>
</feature>
<dbReference type="GO" id="GO:0046872">
    <property type="term" value="F:metal ion binding"/>
    <property type="evidence" value="ECO:0007669"/>
    <property type="project" value="UniProtKB-KW"/>
</dbReference>
<proteinExistence type="predicted"/>
<reference evidence="6" key="1">
    <citation type="journal article" date="2014" name="Genome Announc.">
        <title>Complete Genome Sequence of Campylobacter iguaniorum Strain 1485ET, Isolated from a Bearded Dragon (Pogona vitticeps).</title>
        <authorList>
            <person name="Gilbert M.J."/>
            <person name="Miller W.G."/>
            <person name="Yee E."/>
            <person name="Kik M."/>
            <person name="Wagenaar J.A."/>
            <person name="Duim B."/>
        </authorList>
    </citation>
    <scope>NUCLEOTIDE SEQUENCE [LARGE SCALE GENOMIC DNA]</scope>
    <source>
        <strain evidence="6">1485E</strain>
    </source>
</reference>
<dbReference type="SUPFAM" id="SSF54862">
    <property type="entry name" value="4Fe-4S ferredoxins"/>
    <property type="match status" value="1"/>
</dbReference>